<gene>
    <name evidence="2" type="ORF">PRUPE_4G172500</name>
</gene>
<sequence length="150" mass="17231">MERLHPRSSRNYHVDGELIWSNDISLLDVGKCPKFGSSNPMNKRKKKTTSLLGSTAFGLDYLFSIFLILSPACNLLKQWFKTRFFHFLQPQMEEQQICCQSKTHRPQLATVPFPSYPKLHRFFVLLSVQKSDVVGPMLLIGSSGICLRLR</sequence>
<protein>
    <submittedName>
        <fullName evidence="2">Uncharacterized protein</fullName>
    </submittedName>
</protein>
<dbReference type="EMBL" id="CM007654">
    <property type="protein sequence ID" value="ONI12571.1"/>
    <property type="molecule type" value="Genomic_DNA"/>
</dbReference>
<organism evidence="2 3">
    <name type="scientific">Prunus persica</name>
    <name type="common">Peach</name>
    <name type="synonym">Amygdalus persica</name>
    <dbReference type="NCBI Taxonomy" id="3760"/>
    <lineage>
        <taxon>Eukaryota</taxon>
        <taxon>Viridiplantae</taxon>
        <taxon>Streptophyta</taxon>
        <taxon>Embryophyta</taxon>
        <taxon>Tracheophyta</taxon>
        <taxon>Spermatophyta</taxon>
        <taxon>Magnoliopsida</taxon>
        <taxon>eudicotyledons</taxon>
        <taxon>Gunneridae</taxon>
        <taxon>Pentapetalae</taxon>
        <taxon>rosids</taxon>
        <taxon>fabids</taxon>
        <taxon>Rosales</taxon>
        <taxon>Rosaceae</taxon>
        <taxon>Amygdaloideae</taxon>
        <taxon>Amygdaleae</taxon>
        <taxon>Prunus</taxon>
    </lineage>
</organism>
<dbReference type="Gramene" id="ONI12571">
    <property type="protein sequence ID" value="ONI12571"/>
    <property type="gene ID" value="PRUPE_4G172500"/>
</dbReference>
<evidence type="ECO:0000313" key="2">
    <source>
        <dbReference type="EMBL" id="ONI12571.1"/>
    </source>
</evidence>
<keyword evidence="1" id="KW-0812">Transmembrane</keyword>
<evidence type="ECO:0000313" key="3">
    <source>
        <dbReference type="Proteomes" id="UP000006882"/>
    </source>
</evidence>
<dbReference type="Proteomes" id="UP000006882">
    <property type="component" value="Chromosome G4"/>
</dbReference>
<keyword evidence="1" id="KW-0472">Membrane</keyword>
<keyword evidence="1" id="KW-1133">Transmembrane helix</keyword>
<name>A0A251PLW1_PRUPE</name>
<reference evidence="2 3" key="1">
    <citation type="journal article" date="2013" name="Nat. Genet.">
        <title>The high-quality draft genome of peach (Prunus persica) identifies unique patterns of genetic diversity, domestication and genome evolution.</title>
        <authorList>
            <consortium name="International Peach Genome Initiative"/>
            <person name="Verde I."/>
            <person name="Abbott A.G."/>
            <person name="Scalabrin S."/>
            <person name="Jung S."/>
            <person name="Shu S."/>
            <person name="Marroni F."/>
            <person name="Zhebentyayeva T."/>
            <person name="Dettori M.T."/>
            <person name="Grimwood J."/>
            <person name="Cattonaro F."/>
            <person name="Zuccolo A."/>
            <person name="Rossini L."/>
            <person name="Jenkins J."/>
            <person name="Vendramin E."/>
            <person name="Meisel L.A."/>
            <person name="Decroocq V."/>
            <person name="Sosinski B."/>
            <person name="Prochnik S."/>
            <person name="Mitros T."/>
            <person name="Policriti A."/>
            <person name="Cipriani G."/>
            <person name="Dondini L."/>
            <person name="Ficklin S."/>
            <person name="Goodstein D.M."/>
            <person name="Xuan P."/>
            <person name="Del Fabbro C."/>
            <person name="Aramini V."/>
            <person name="Copetti D."/>
            <person name="Gonzalez S."/>
            <person name="Horner D.S."/>
            <person name="Falchi R."/>
            <person name="Lucas S."/>
            <person name="Mica E."/>
            <person name="Maldonado J."/>
            <person name="Lazzari B."/>
            <person name="Bielenberg D."/>
            <person name="Pirona R."/>
            <person name="Miculan M."/>
            <person name="Barakat A."/>
            <person name="Testolin R."/>
            <person name="Stella A."/>
            <person name="Tartarini S."/>
            <person name="Tonutti P."/>
            <person name="Arus P."/>
            <person name="Orellana A."/>
            <person name="Wells C."/>
            <person name="Main D."/>
            <person name="Vizzotto G."/>
            <person name="Silva H."/>
            <person name="Salamini F."/>
            <person name="Schmutz J."/>
            <person name="Morgante M."/>
            <person name="Rokhsar D.S."/>
        </authorList>
    </citation>
    <scope>NUCLEOTIDE SEQUENCE [LARGE SCALE GENOMIC DNA]</scope>
    <source>
        <strain evidence="3">cv. Nemared</strain>
    </source>
</reference>
<proteinExistence type="predicted"/>
<keyword evidence="3" id="KW-1185">Reference proteome</keyword>
<evidence type="ECO:0000256" key="1">
    <source>
        <dbReference type="SAM" id="Phobius"/>
    </source>
</evidence>
<dbReference type="AlphaFoldDB" id="A0A251PLW1"/>
<feature type="transmembrane region" description="Helical" evidence="1">
    <location>
        <begin position="51"/>
        <end position="69"/>
    </location>
</feature>
<accession>A0A251PLW1</accession>